<dbReference type="Proteomes" id="UP000806378">
    <property type="component" value="Unassembled WGS sequence"/>
</dbReference>
<protein>
    <submittedName>
        <fullName evidence="1">Uncharacterized protein</fullName>
    </submittedName>
</protein>
<evidence type="ECO:0000313" key="2">
    <source>
        <dbReference type="Proteomes" id="UP000806378"/>
    </source>
</evidence>
<comment type="caution">
    <text evidence="1">The sequence shown here is derived from an EMBL/GenBank/DDBJ whole genome shotgun (WGS) entry which is preliminary data.</text>
</comment>
<evidence type="ECO:0000313" key="1">
    <source>
        <dbReference type="EMBL" id="KAF7847917.1"/>
    </source>
</evidence>
<accession>A0A8T0CJV6</accession>
<reference evidence="1" key="1">
    <citation type="submission" date="2020-05" db="EMBL/GenBank/DDBJ databases">
        <title>WGS assembly of Corymbia citriodora subspecies variegata.</title>
        <authorList>
            <person name="Barry K."/>
            <person name="Hundley H."/>
            <person name="Shu S."/>
            <person name="Jenkins J."/>
            <person name="Grimwood J."/>
            <person name="Baten A."/>
        </authorList>
    </citation>
    <scope>NUCLEOTIDE SEQUENCE</scope>
    <source>
        <strain evidence="1">CV2-018</strain>
    </source>
</reference>
<keyword evidence="2" id="KW-1185">Reference proteome</keyword>
<name>A0A8T0CJV6_CORYI</name>
<sequence length="70" mass="8102">MIISCFCLLFWLALNITLIVFLSLYTISALSHNHFTIDYVQTEQGDTKRKFDTDVQSDLTHDRANLHALE</sequence>
<dbReference type="EMBL" id="MU090415">
    <property type="protein sequence ID" value="KAF7847917.1"/>
    <property type="molecule type" value="Genomic_DNA"/>
</dbReference>
<gene>
    <name evidence="1" type="ORF">BT93_L2452</name>
</gene>
<organism evidence="1 2">
    <name type="scientific">Corymbia citriodora subsp. variegata</name>
    <dbReference type="NCBI Taxonomy" id="360336"/>
    <lineage>
        <taxon>Eukaryota</taxon>
        <taxon>Viridiplantae</taxon>
        <taxon>Streptophyta</taxon>
        <taxon>Embryophyta</taxon>
        <taxon>Tracheophyta</taxon>
        <taxon>Spermatophyta</taxon>
        <taxon>Magnoliopsida</taxon>
        <taxon>eudicotyledons</taxon>
        <taxon>Gunneridae</taxon>
        <taxon>Pentapetalae</taxon>
        <taxon>rosids</taxon>
        <taxon>malvids</taxon>
        <taxon>Myrtales</taxon>
        <taxon>Myrtaceae</taxon>
        <taxon>Myrtoideae</taxon>
        <taxon>Eucalypteae</taxon>
        <taxon>Corymbia</taxon>
    </lineage>
</organism>
<dbReference type="Gramene" id="rna-gnl|WGS:JABURB|Cocit.L2452.1">
    <property type="protein sequence ID" value="cds-KAF7847917.1"/>
    <property type="gene ID" value="gene-BT93_L2452"/>
</dbReference>
<dbReference type="AlphaFoldDB" id="A0A8T0CJV6"/>
<proteinExistence type="predicted"/>